<dbReference type="InterPro" id="IPR003593">
    <property type="entry name" value="AAA+_ATPase"/>
</dbReference>
<sequence>MGKKGGLFKYADGVDKLLMVFGTLGSIGDGLMTPLTMLVLSRVINEYGGGEGTLTFSNAIVDKYSLRLLIVAIGVGVSAFIEGICWTRTAERQTSRMRMEYLKSVLRQEVAFFDSQANSSMTFQVISTISSDAHLIQDTIAEKMPNCLAHLSSFLFCFPVAFVLSWRLALAALPFSLMFLIPGIVFGKVLKDLGAETNGAYRVAGGIAEQAISSIRTVYSYVGENQTLKKFSIALEKSTELGIKQGFTKGLLIGSMGMIYAVWAFQAWVGSKLVTERGEKGGLVFISGICVILGGLAIMNALPNLSFITQATDAAARIFEMIDRIPAIDSEDERGKVLAYVKGDIEFRKVNFCYPSRPDTPVLQGLNLKVQAGKMVGLVGGSGSGKSTIISLLERFYDPVKGDILLDGYKLNKFQLQWLRSQMGLVNQEPILFATSIKENILFGKEGASMELVISAAKAANAHDFIVKLPLGFDTQVGQFGVQLSGGQKQRISIARAIIRDPKILLLDEATSALDAQSEKVVQEALDQASQGRTTIVIAHRLTTIRKADLIVVLQSGRVVEMGSHEDLVHKNDGEGGAYSKMLQLQQQAMRNGPDISYHPEDIIIKHPRTPHTPNSVRSSLQNSPALRSARSSWQNSPVPRNVRSSWQNSPAYPITPIFSISITNSFQAGQYDEFDDEMSQDSSYPSSSTWRLFKMNAPEWKQAILGCLGAAGFGSIQPVHAYCLGTVVAVYFQTNNSTIKSETRFYCYIFLSLAVFSFIANLLQHYNFAVMGERLSKRVRIKMLEKILTFEIGWFDQDENTSAAICARLTTEANMVRSLTADRISLLVQVFFSASIAFVIGLIVTWRIAIVMIAIQPLLIGSFYSRSVLMKSMSIKAQKAQAEGSQLASEAAFNHRTITAFSSQNRILNLFGDAMRGPRKENIKQSWISGFGLFSSQFLTTAAIALTYWYGGRLMNQNLVTAKHLFQVFFILMSTGKNIADAGSMTSDLARGGRAIKSIFSILGRESEISSEELEGIKKTFKGHIELKNVVFAYPVRPDQMIFKGLNLKIEAGKTMALVGQSGSGKSTVIGLIERFYDPLNGSVSIDGCDIKLYNLRKLRSQIALVSQEPTLFGGTIHENIVYGKENATVAEVRKAAKLANAHEFISSMEEGYETYCGERGVQLSGGQKQRIALARAMLKNPTILLLDEATSALDSVSENLVQEALEKMMVGRTCVVVAHRLSTIQKADSIAVIVNGKVAEKGSHHELLAIGHGGAYHSLIKLQINQSPYHLSMQV</sequence>
<dbReference type="CDD" id="cd03249">
    <property type="entry name" value="ABC_MTABC3_MDL1_MDL2"/>
    <property type="match status" value="2"/>
</dbReference>
<dbReference type="GO" id="GO:0140359">
    <property type="term" value="F:ABC-type transporter activity"/>
    <property type="evidence" value="ECO:0007669"/>
    <property type="project" value="InterPro"/>
</dbReference>
<evidence type="ECO:0000256" key="5">
    <source>
        <dbReference type="ARBA" id="ARBA00022741"/>
    </source>
</evidence>
<dbReference type="FunFam" id="3.40.50.300:FF:000205">
    <property type="entry name" value="ABC transporter B family member 4"/>
    <property type="match status" value="2"/>
</dbReference>
<dbReference type="GO" id="GO:0005524">
    <property type="term" value="F:ATP binding"/>
    <property type="evidence" value="ECO:0007669"/>
    <property type="project" value="UniProtKB-KW"/>
</dbReference>
<dbReference type="InterPro" id="IPR036640">
    <property type="entry name" value="ABC1_TM_sf"/>
</dbReference>
<gene>
    <name evidence="14" type="ORF">PRUPE_1G241000</name>
</gene>
<feature type="transmembrane region" description="Helical" evidence="11">
    <location>
        <begin position="64"/>
        <end position="87"/>
    </location>
</feature>
<evidence type="ECO:0000256" key="1">
    <source>
        <dbReference type="ARBA" id="ARBA00007577"/>
    </source>
</evidence>
<feature type="domain" description="ABC transmembrane type-1" evidence="13">
    <location>
        <begin position="705"/>
        <end position="992"/>
    </location>
</feature>
<feature type="transmembrane region" description="Helical" evidence="11">
    <location>
        <begin position="281"/>
        <end position="302"/>
    </location>
</feature>
<name>A0A251R2H9_PRUPE</name>
<dbReference type="Gene3D" id="1.20.1560.10">
    <property type="entry name" value="ABC transporter type 1, transmembrane domain"/>
    <property type="match status" value="1"/>
</dbReference>
<evidence type="ECO:0000256" key="7">
    <source>
        <dbReference type="ARBA" id="ARBA00022989"/>
    </source>
</evidence>
<dbReference type="CDD" id="cd18577">
    <property type="entry name" value="ABC_6TM_Pgp_ABCB1_D1_like"/>
    <property type="match status" value="1"/>
</dbReference>
<feature type="domain" description="ABC transmembrane type-1" evidence="13">
    <location>
        <begin position="20"/>
        <end position="310"/>
    </location>
</feature>
<dbReference type="SUPFAM" id="SSF52540">
    <property type="entry name" value="P-loop containing nucleoside triphosphate hydrolases"/>
    <property type="match status" value="2"/>
</dbReference>
<keyword evidence="9" id="KW-0325">Glycoprotein</keyword>
<feature type="domain" description="ABC transporter" evidence="12">
    <location>
        <begin position="345"/>
        <end position="581"/>
    </location>
</feature>
<keyword evidence="2" id="KW-0813">Transport</keyword>
<dbReference type="Gene3D" id="3.40.50.300">
    <property type="entry name" value="P-loop containing nucleotide triphosphate hydrolases"/>
    <property type="match status" value="2"/>
</dbReference>
<organism evidence="14 15">
    <name type="scientific">Prunus persica</name>
    <name type="common">Peach</name>
    <name type="synonym">Amygdalus persica</name>
    <dbReference type="NCBI Taxonomy" id="3760"/>
    <lineage>
        <taxon>Eukaryota</taxon>
        <taxon>Viridiplantae</taxon>
        <taxon>Streptophyta</taxon>
        <taxon>Embryophyta</taxon>
        <taxon>Tracheophyta</taxon>
        <taxon>Spermatophyta</taxon>
        <taxon>Magnoliopsida</taxon>
        <taxon>eudicotyledons</taxon>
        <taxon>Gunneridae</taxon>
        <taxon>Pentapetalae</taxon>
        <taxon>rosids</taxon>
        <taxon>fabids</taxon>
        <taxon>Rosales</taxon>
        <taxon>Rosaceae</taxon>
        <taxon>Amygdaloideae</taxon>
        <taxon>Amygdaleae</taxon>
        <taxon>Prunus</taxon>
    </lineage>
</organism>
<keyword evidence="3 11" id="KW-0812">Transmembrane</keyword>
<feature type="transmembrane region" description="Helical" evidence="11">
    <location>
        <begin position="927"/>
        <end position="951"/>
    </location>
</feature>
<feature type="transmembrane region" description="Helical" evidence="11">
    <location>
        <begin position="704"/>
        <end position="732"/>
    </location>
</feature>
<dbReference type="Gramene" id="ONI30269">
    <property type="protein sequence ID" value="ONI30269"/>
    <property type="gene ID" value="PRUPE_1G241000"/>
</dbReference>
<accession>A0A251R2H9</accession>
<evidence type="ECO:0000313" key="15">
    <source>
        <dbReference type="Proteomes" id="UP000006882"/>
    </source>
</evidence>
<dbReference type="GO" id="GO:0016020">
    <property type="term" value="C:membrane"/>
    <property type="evidence" value="ECO:0000318"/>
    <property type="project" value="GO_Central"/>
</dbReference>
<dbReference type="Pfam" id="PF00005">
    <property type="entry name" value="ABC_tran"/>
    <property type="match status" value="2"/>
</dbReference>
<dbReference type="CDD" id="cd18578">
    <property type="entry name" value="ABC_6TM_Pgp_ABCB1_D2_like"/>
    <property type="match status" value="1"/>
</dbReference>
<keyword evidence="5" id="KW-0547">Nucleotide-binding</keyword>
<dbReference type="PROSITE" id="PS50929">
    <property type="entry name" value="ABC_TM1F"/>
    <property type="match status" value="2"/>
</dbReference>
<dbReference type="OrthoDB" id="6500128at2759"/>
<evidence type="ECO:0000256" key="3">
    <source>
        <dbReference type="ARBA" id="ARBA00022692"/>
    </source>
</evidence>
<dbReference type="GO" id="GO:0055085">
    <property type="term" value="P:transmembrane transport"/>
    <property type="evidence" value="ECO:0000318"/>
    <property type="project" value="GO_Central"/>
</dbReference>
<feature type="domain" description="ABC transporter" evidence="12">
    <location>
        <begin position="1026"/>
        <end position="1262"/>
    </location>
</feature>
<reference evidence="14 15" key="1">
    <citation type="journal article" date="2013" name="Nat. Genet.">
        <title>The high-quality draft genome of peach (Prunus persica) identifies unique patterns of genetic diversity, domestication and genome evolution.</title>
        <authorList>
            <consortium name="International Peach Genome Initiative"/>
            <person name="Verde I."/>
            <person name="Abbott A.G."/>
            <person name="Scalabrin S."/>
            <person name="Jung S."/>
            <person name="Shu S."/>
            <person name="Marroni F."/>
            <person name="Zhebentyayeva T."/>
            <person name="Dettori M.T."/>
            <person name="Grimwood J."/>
            <person name="Cattonaro F."/>
            <person name="Zuccolo A."/>
            <person name="Rossini L."/>
            <person name="Jenkins J."/>
            <person name="Vendramin E."/>
            <person name="Meisel L.A."/>
            <person name="Decroocq V."/>
            <person name="Sosinski B."/>
            <person name="Prochnik S."/>
            <person name="Mitros T."/>
            <person name="Policriti A."/>
            <person name="Cipriani G."/>
            <person name="Dondini L."/>
            <person name="Ficklin S."/>
            <person name="Goodstein D.M."/>
            <person name="Xuan P."/>
            <person name="Del Fabbro C."/>
            <person name="Aramini V."/>
            <person name="Copetti D."/>
            <person name="Gonzalez S."/>
            <person name="Horner D.S."/>
            <person name="Falchi R."/>
            <person name="Lucas S."/>
            <person name="Mica E."/>
            <person name="Maldonado J."/>
            <person name="Lazzari B."/>
            <person name="Bielenberg D."/>
            <person name="Pirona R."/>
            <person name="Miculan M."/>
            <person name="Barakat A."/>
            <person name="Testolin R."/>
            <person name="Stella A."/>
            <person name="Tartarini S."/>
            <person name="Tonutti P."/>
            <person name="Arus P."/>
            <person name="Orellana A."/>
            <person name="Wells C."/>
            <person name="Main D."/>
            <person name="Vizzotto G."/>
            <person name="Silva H."/>
            <person name="Salamini F."/>
            <person name="Schmutz J."/>
            <person name="Morgante M."/>
            <person name="Rokhsar D.S."/>
        </authorList>
    </citation>
    <scope>NUCLEOTIDE SEQUENCE [LARGE SCALE GENOMIC DNA]</scope>
    <source>
        <strain evidence="15">cv. Nemared</strain>
    </source>
</reference>
<evidence type="ECO:0008006" key="16">
    <source>
        <dbReference type="Google" id="ProtNLM"/>
    </source>
</evidence>
<evidence type="ECO:0000256" key="4">
    <source>
        <dbReference type="ARBA" id="ARBA00022737"/>
    </source>
</evidence>
<dbReference type="PROSITE" id="PS00211">
    <property type="entry name" value="ABC_TRANSPORTER_1"/>
    <property type="match status" value="2"/>
</dbReference>
<dbReference type="InterPro" id="IPR027417">
    <property type="entry name" value="P-loop_NTPase"/>
</dbReference>
<keyword evidence="7 11" id="KW-1133">Transmembrane helix</keyword>
<dbReference type="SUPFAM" id="SSF90123">
    <property type="entry name" value="ABC transporter transmembrane region"/>
    <property type="match status" value="2"/>
</dbReference>
<keyword evidence="4" id="KW-0677">Repeat</keyword>
<dbReference type="GO" id="GO:0042626">
    <property type="term" value="F:ATPase-coupled transmembrane transporter activity"/>
    <property type="evidence" value="ECO:0000318"/>
    <property type="project" value="GO_Central"/>
</dbReference>
<feature type="transmembrane region" description="Helical" evidence="11">
    <location>
        <begin position="147"/>
        <end position="166"/>
    </location>
</feature>
<evidence type="ECO:0000256" key="2">
    <source>
        <dbReference type="ARBA" id="ARBA00022448"/>
    </source>
</evidence>
<dbReference type="AlphaFoldDB" id="A0A251R2H9"/>
<feature type="region of interest" description="Disordered" evidence="10">
    <location>
        <begin position="606"/>
        <end position="646"/>
    </location>
</feature>
<feature type="transmembrane region" description="Helical" evidence="11">
    <location>
        <begin position="250"/>
        <end position="269"/>
    </location>
</feature>
<dbReference type="Proteomes" id="UP000006882">
    <property type="component" value="Chromosome G1"/>
</dbReference>
<dbReference type="EMBL" id="CM007651">
    <property type="protein sequence ID" value="ONI30269.1"/>
    <property type="molecule type" value="Genomic_DNA"/>
</dbReference>
<dbReference type="PROSITE" id="PS50893">
    <property type="entry name" value="ABC_TRANSPORTER_2"/>
    <property type="match status" value="2"/>
</dbReference>
<feature type="transmembrane region" description="Helical" evidence="11">
    <location>
        <begin position="20"/>
        <end position="44"/>
    </location>
</feature>
<feature type="transmembrane region" description="Helical" evidence="11">
    <location>
        <begin position="744"/>
        <end position="764"/>
    </location>
</feature>
<dbReference type="Pfam" id="PF00664">
    <property type="entry name" value="ABC_membrane"/>
    <property type="match status" value="2"/>
</dbReference>
<feature type="transmembrane region" description="Helical" evidence="11">
    <location>
        <begin position="851"/>
        <end position="870"/>
    </location>
</feature>
<evidence type="ECO:0000256" key="11">
    <source>
        <dbReference type="SAM" id="Phobius"/>
    </source>
</evidence>
<dbReference type="InterPro" id="IPR017871">
    <property type="entry name" value="ABC_transporter-like_CS"/>
</dbReference>
<dbReference type="SMR" id="A0A251R2H9"/>
<keyword evidence="6" id="KW-0067">ATP-binding</keyword>
<keyword evidence="15" id="KW-1185">Reference proteome</keyword>
<protein>
    <recommendedName>
        <fullName evidence="16">Multidrug resistance protein</fullName>
    </recommendedName>
</protein>
<evidence type="ECO:0000256" key="8">
    <source>
        <dbReference type="ARBA" id="ARBA00023136"/>
    </source>
</evidence>
<evidence type="ECO:0000259" key="13">
    <source>
        <dbReference type="PROSITE" id="PS50929"/>
    </source>
</evidence>
<dbReference type="SMART" id="SM00382">
    <property type="entry name" value="AAA"/>
    <property type="match status" value="2"/>
</dbReference>
<evidence type="ECO:0000256" key="9">
    <source>
        <dbReference type="ARBA" id="ARBA00023180"/>
    </source>
</evidence>
<dbReference type="GO" id="GO:0016887">
    <property type="term" value="F:ATP hydrolysis activity"/>
    <property type="evidence" value="ECO:0007669"/>
    <property type="project" value="InterPro"/>
</dbReference>
<keyword evidence="8 11" id="KW-0472">Membrane</keyword>
<dbReference type="eggNOG" id="KOG0055">
    <property type="taxonomic scope" value="Eukaryota"/>
</dbReference>
<feature type="compositionally biased region" description="Polar residues" evidence="10">
    <location>
        <begin position="612"/>
        <end position="646"/>
    </location>
</feature>
<proteinExistence type="inferred from homology"/>
<comment type="similarity">
    <text evidence="1">Belongs to the ABC transporter superfamily. ABCB family. Multidrug resistance exporter (TC 3.A.1.201) subfamily.</text>
</comment>
<evidence type="ECO:0000259" key="12">
    <source>
        <dbReference type="PROSITE" id="PS50893"/>
    </source>
</evidence>
<feature type="transmembrane region" description="Helical" evidence="11">
    <location>
        <begin position="172"/>
        <end position="190"/>
    </location>
</feature>
<dbReference type="PANTHER" id="PTHR45136">
    <property type="entry name" value="ABC TRANSPORTER DOMAIN-CONTAINING PROTEIN"/>
    <property type="match status" value="1"/>
</dbReference>
<evidence type="ECO:0000256" key="6">
    <source>
        <dbReference type="ARBA" id="ARBA00022840"/>
    </source>
</evidence>
<evidence type="ECO:0000256" key="10">
    <source>
        <dbReference type="SAM" id="MobiDB-lite"/>
    </source>
</evidence>
<dbReference type="InterPro" id="IPR003439">
    <property type="entry name" value="ABC_transporter-like_ATP-bd"/>
</dbReference>
<dbReference type="InterPro" id="IPR011527">
    <property type="entry name" value="ABC1_TM_dom"/>
</dbReference>
<evidence type="ECO:0000313" key="14">
    <source>
        <dbReference type="EMBL" id="ONI30269.1"/>
    </source>
</evidence>
<dbReference type="PANTHER" id="PTHR45136:SF2">
    <property type="entry name" value="ABC TRANSPORTER DOMAIN-CONTAINING PROTEIN"/>
    <property type="match status" value="1"/>
</dbReference>
<feature type="transmembrane region" description="Helical" evidence="11">
    <location>
        <begin position="825"/>
        <end position="845"/>
    </location>
</feature>